<dbReference type="AlphaFoldDB" id="A0A2U1NIX1"/>
<gene>
    <name evidence="1" type="ORF">CTI12_AA259330</name>
</gene>
<protein>
    <submittedName>
        <fullName evidence="1">Uncharacterized protein</fullName>
    </submittedName>
</protein>
<proteinExistence type="predicted"/>
<reference evidence="1 2" key="1">
    <citation type="journal article" date="2018" name="Mol. Plant">
        <title>The genome of Artemisia annua provides insight into the evolution of Asteraceae family and artemisinin biosynthesis.</title>
        <authorList>
            <person name="Shen Q."/>
            <person name="Zhang L."/>
            <person name="Liao Z."/>
            <person name="Wang S."/>
            <person name="Yan T."/>
            <person name="Shi P."/>
            <person name="Liu M."/>
            <person name="Fu X."/>
            <person name="Pan Q."/>
            <person name="Wang Y."/>
            <person name="Lv Z."/>
            <person name="Lu X."/>
            <person name="Zhang F."/>
            <person name="Jiang W."/>
            <person name="Ma Y."/>
            <person name="Chen M."/>
            <person name="Hao X."/>
            <person name="Li L."/>
            <person name="Tang Y."/>
            <person name="Lv G."/>
            <person name="Zhou Y."/>
            <person name="Sun X."/>
            <person name="Brodelius P.E."/>
            <person name="Rose J.K.C."/>
            <person name="Tang K."/>
        </authorList>
    </citation>
    <scope>NUCLEOTIDE SEQUENCE [LARGE SCALE GENOMIC DNA]</scope>
    <source>
        <strain evidence="2">cv. Huhao1</strain>
        <tissue evidence="1">Leaf</tissue>
    </source>
</reference>
<keyword evidence="2" id="KW-1185">Reference proteome</keyword>
<comment type="caution">
    <text evidence="1">The sequence shown here is derived from an EMBL/GenBank/DDBJ whole genome shotgun (WGS) entry which is preliminary data.</text>
</comment>
<accession>A0A2U1NIX1</accession>
<dbReference type="Proteomes" id="UP000245207">
    <property type="component" value="Unassembled WGS sequence"/>
</dbReference>
<name>A0A2U1NIX1_ARTAN</name>
<sequence length="81" mass="9106">MAEATRRRSGEAEMMAEAARRRSSEACMMVGGGDGGRRSGGRPVNLDGGCDRSLVDLKVEYWRMFLWSYFWACYCVSNNVQ</sequence>
<organism evidence="1 2">
    <name type="scientific">Artemisia annua</name>
    <name type="common">Sweet wormwood</name>
    <dbReference type="NCBI Taxonomy" id="35608"/>
    <lineage>
        <taxon>Eukaryota</taxon>
        <taxon>Viridiplantae</taxon>
        <taxon>Streptophyta</taxon>
        <taxon>Embryophyta</taxon>
        <taxon>Tracheophyta</taxon>
        <taxon>Spermatophyta</taxon>
        <taxon>Magnoliopsida</taxon>
        <taxon>eudicotyledons</taxon>
        <taxon>Gunneridae</taxon>
        <taxon>Pentapetalae</taxon>
        <taxon>asterids</taxon>
        <taxon>campanulids</taxon>
        <taxon>Asterales</taxon>
        <taxon>Asteraceae</taxon>
        <taxon>Asteroideae</taxon>
        <taxon>Anthemideae</taxon>
        <taxon>Artemisiinae</taxon>
        <taxon>Artemisia</taxon>
    </lineage>
</organism>
<evidence type="ECO:0000313" key="2">
    <source>
        <dbReference type="Proteomes" id="UP000245207"/>
    </source>
</evidence>
<evidence type="ECO:0000313" key="1">
    <source>
        <dbReference type="EMBL" id="PWA73464.1"/>
    </source>
</evidence>
<dbReference type="EMBL" id="PKPP01002735">
    <property type="protein sequence ID" value="PWA73464.1"/>
    <property type="molecule type" value="Genomic_DNA"/>
</dbReference>